<dbReference type="Pfam" id="PF13175">
    <property type="entry name" value="AAA_15"/>
    <property type="match status" value="1"/>
</dbReference>
<protein>
    <recommendedName>
        <fullName evidence="1">Endonuclease GajA/Old nuclease/RecF-like AAA domain-containing protein</fullName>
    </recommendedName>
</protein>
<dbReference type="Gene3D" id="3.40.50.300">
    <property type="entry name" value="P-loop containing nucleotide triphosphate hydrolases"/>
    <property type="match status" value="1"/>
</dbReference>
<organism evidence="2">
    <name type="scientific">termite gut metagenome</name>
    <dbReference type="NCBI Taxonomy" id="433724"/>
    <lineage>
        <taxon>unclassified sequences</taxon>
        <taxon>metagenomes</taxon>
        <taxon>organismal metagenomes</taxon>
    </lineage>
</organism>
<gene>
    <name evidence="2" type="ORF">EZS27_041952</name>
</gene>
<evidence type="ECO:0000313" key="2">
    <source>
        <dbReference type="EMBL" id="KAA6306392.1"/>
    </source>
</evidence>
<name>A0A5J4PAT2_9ZZZZ</name>
<proteinExistence type="predicted"/>
<accession>A0A5J4PAT2</accession>
<dbReference type="EMBL" id="SNRY01009947">
    <property type="protein sequence ID" value="KAA6306392.1"/>
    <property type="molecule type" value="Genomic_DNA"/>
</dbReference>
<reference evidence="2" key="1">
    <citation type="submission" date="2019-03" db="EMBL/GenBank/DDBJ databases">
        <title>Single cell metagenomics reveals metabolic interactions within the superorganism composed of flagellate Streblomastix strix and complex community of Bacteroidetes bacteria on its surface.</title>
        <authorList>
            <person name="Treitli S.C."/>
            <person name="Kolisko M."/>
            <person name="Husnik F."/>
            <person name="Keeling P."/>
            <person name="Hampl V."/>
        </authorList>
    </citation>
    <scope>NUCLEOTIDE SEQUENCE</scope>
    <source>
        <strain evidence="2">STM</strain>
    </source>
</reference>
<dbReference type="InterPro" id="IPR027417">
    <property type="entry name" value="P-loop_NTPase"/>
</dbReference>
<evidence type="ECO:0000259" key="1">
    <source>
        <dbReference type="Pfam" id="PF13175"/>
    </source>
</evidence>
<dbReference type="SUPFAM" id="SSF52540">
    <property type="entry name" value="P-loop containing nucleoside triphosphate hydrolases"/>
    <property type="match status" value="1"/>
</dbReference>
<feature type="domain" description="Endonuclease GajA/Old nuclease/RecF-like AAA" evidence="1">
    <location>
        <begin position="1"/>
        <end position="43"/>
    </location>
</feature>
<sequence>MRIRNLSIQNFKCFEERIDLEEGKLTLLTGANSSGKSSIIYSILGAIQSGEFPLHFSTNGKYVD</sequence>
<feature type="non-terminal residue" evidence="2">
    <location>
        <position position="64"/>
    </location>
</feature>
<dbReference type="InterPro" id="IPR041685">
    <property type="entry name" value="AAA_GajA/Old/RecF-like"/>
</dbReference>
<dbReference type="AlphaFoldDB" id="A0A5J4PAT2"/>
<comment type="caution">
    <text evidence="2">The sequence shown here is derived from an EMBL/GenBank/DDBJ whole genome shotgun (WGS) entry which is preliminary data.</text>
</comment>